<dbReference type="InterPro" id="IPR011990">
    <property type="entry name" value="TPR-like_helical_dom_sf"/>
</dbReference>
<organism evidence="1 2">
    <name type="scientific">Parathielavia hyrcaniae</name>
    <dbReference type="NCBI Taxonomy" id="113614"/>
    <lineage>
        <taxon>Eukaryota</taxon>
        <taxon>Fungi</taxon>
        <taxon>Dikarya</taxon>
        <taxon>Ascomycota</taxon>
        <taxon>Pezizomycotina</taxon>
        <taxon>Sordariomycetes</taxon>
        <taxon>Sordariomycetidae</taxon>
        <taxon>Sordariales</taxon>
        <taxon>Chaetomiaceae</taxon>
        <taxon>Parathielavia</taxon>
    </lineage>
</organism>
<dbReference type="EMBL" id="MU863706">
    <property type="protein sequence ID" value="KAK4096580.1"/>
    <property type="molecule type" value="Genomic_DNA"/>
</dbReference>
<accession>A0AAN6SWN1</accession>
<dbReference type="AlphaFoldDB" id="A0AAN6SWN1"/>
<evidence type="ECO:0000313" key="2">
    <source>
        <dbReference type="Proteomes" id="UP001305647"/>
    </source>
</evidence>
<dbReference type="SUPFAM" id="SSF48452">
    <property type="entry name" value="TPR-like"/>
    <property type="match status" value="1"/>
</dbReference>
<dbReference type="Gene3D" id="1.25.40.20">
    <property type="entry name" value="Ankyrin repeat-containing domain"/>
    <property type="match status" value="1"/>
</dbReference>
<reference evidence="1" key="2">
    <citation type="submission" date="2023-05" db="EMBL/GenBank/DDBJ databases">
        <authorList>
            <consortium name="Lawrence Berkeley National Laboratory"/>
            <person name="Steindorff A."/>
            <person name="Hensen N."/>
            <person name="Bonometti L."/>
            <person name="Westerberg I."/>
            <person name="Brannstrom I.O."/>
            <person name="Guillou S."/>
            <person name="Cros-Aarteil S."/>
            <person name="Calhoun S."/>
            <person name="Haridas S."/>
            <person name="Kuo A."/>
            <person name="Mondo S."/>
            <person name="Pangilinan J."/>
            <person name="Riley R."/>
            <person name="Labutti K."/>
            <person name="Andreopoulos B."/>
            <person name="Lipzen A."/>
            <person name="Chen C."/>
            <person name="Yanf M."/>
            <person name="Daum C."/>
            <person name="Ng V."/>
            <person name="Clum A."/>
            <person name="Ohm R."/>
            <person name="Martin F."/>
            <person name="Silar P."/>
            <person name="Natvig D."/>
            <person name="Lalanne C."/>
            <person name="Gautier V."/>
            <person name="Ament-Velasquez S.L."/>
            <person name="Kruys A."/>
            <person name="Hutchinson M.I."/>
            <person name="Powell A.J."/>
            <person name="Barry K."/>
            <person name="Miller A.N."/>
            <person name="Grigoriev I.V."/>
            <person name="Debuchy R."/>
            <person name="Gladieux P."/>
            <person name="Thoren M.H."/>
            <person name="Johannesson H."/>
        </authorList>
    </citation>
    <scope>NUCLEOTIDE SEQUENCE</scope>
    <source>
        <strain evidence="1">CBS 757.83</strain>
    </source>
</reference>
<protein>
    <submittedName>
        <fullName evidence="1">Uncharacterized protein</fullName>
    </submittedName>
</protein>
<comment type="caution">
    <text evidence="1">The sequence shown here is derived from an EMBL/GenBank/DDBJ whole genome shotgun (WGS) entry which is preliminary data.</text>
</comment>
<reference evidence="1" key="1">
    <citation type="journal article" date="2023" name="Mol. Phylogenet. Evol.">
        <title>Genome-scale phylogeny and comparative genomics of the fungal order Sordariales.</title>
        <authorList>
            <person name="Hensen N."/>
            <person name="Bonometti L."/>
            <person name="Westerberg I."/>
            <person name="Brannstrom I.O."/>
            <person name="Guillou S."/>
            <person name="Cros-Aarteil S."/>
            <person name="Calhoun S."/>
            <person name="Haridas S."/>
            <person name="Kuo A."/>
            <person name="Mondo S."/>
            <person name="Pangilinan J."/>
            <person name="Riley R."/>
            <person name="LaButti K."/>
            <person name="Andreopoulos B."/>
            <person name="Lipzen A."/>
            <person name="Chen C."/>
            <person name="Yan M."/>
            <person name="Daum C."/>
            <person name="Ng V."/>
            <person name="Clum A."/>
            <person name="Steindorff A."/>
            <person name="Ohm R.A."/>
            <person name="Martin F."/>
            <person name="Silar P."/>
            <person name="Natvig D.O."/>
            <person name="Lalanne C."/>
            <person name="Gautier V."/>
            <person name="Ament-Velasquez S.L."/>
            <person name="Kruys A."/>
            <person name="Hutchinson M.I."/>
            <person name="Powell A.J."/>
            <person name="Barry K."/>
            <person name="Miller A.N."/>
            <person name="Grigoriev I.V."/>
            <person name="Debuchy R."/>
            <person name="Gladieux P."/>
            <person name="Hiltunen Thoren M."/>
            <person name="Johannesson H."/>
        </authorList>
    </citation>
    <scope>NUCLEOTIDE SEQUENCE</scope>
    <source>
        <strain evidence="1">CBS 757.83</strain>
    </source>
</reference>
<name>A0AAN6SWN1_9PEZI</name>
<dbReference type="InterPro" id="IPR036770">
    <property type="entry name" value="Ankyrin_rpt-contain_sf"/>
</dbReference>
<dbReference type="SUPFAM" id="SSF48403">
    <property type="entry name" value="Ankyrin repeat"/>
    <property type="match status" value="1"/>
</dbReference>
<dbReference type="Proteomes" id="UP001305647">
    <property type="component" value="Unassembled WGS sequence"/>
</dbReference>
<evidence type="ECO:0000313" key="1">
    <source>
        <dbReference type="EMBL" id="KAK4096580.1"/>
    </source>
</evidence>
<gene>
    <name evidence="1" type="ORF">N658DRAFT_480353</name>
</gene>
<dbReference type="Gene3D" id="1.25.40.10">
    <property type="entry name" value="Tetratricopeptide repeat domain"/>
    <property type="match status" value="1"/>
</dbReference>
<keyword evidence="2" id="KW-1185">Reference proteome</keyword>
<sequence length="918" mass="103374">MGDASHAIPECSIRLSSLEHVLGGVSAASLAPEDYVKPVADWLSRSCRDSQDSETATRQLHNWRSAFEADLSFGGPREVANLTLAVAFLRENGCRSRSPSPDDLDLVWDLIYTALCSRHLPQPLCAASRSAQGFFAVPLCSLLRDGNIDELFRLHVWLPDGHRGNDDFSIHSHQPFAQSWVLAGEGLDQLYSVQVSEEASRSTHATYEIAWSDGNEQTVTTAYKTHQTYSIVQNTGTRVRAALTASRAHSRNMTYTVPAGAFHSTRVALETMHATLFFFDSQRGFVPRAPVLGPPDAQSLKQLRDPAGATAKMLAERVELFRTWELLVERGRHYAKTPELEVALVALNDALSLCESTDDFPNPAYYRRVVLGELGSLNRRLGRYEKARDIWTQVIAETQPSLQQVEMTGELGVVYRHMNLLDEAKRAFEMQYHTASELGSEQAMCRAIGNLGIVNFHLSQRMLRSATEQLQERVERARQIRETPAGDGRDPRTDTERLAFAATQEIVGHARLSLCHAAQGKTKQAVDSALESLHLSLGLEVTQKDSTLIAFSRFFYGRALLMNGQRDQALEQFNPPPPSCTPAMAMCKEPSEEHSQYLEELVDAGADMDLVDEQGYTALDYAAFSGDTASEDLVLEGLRRKHSAEPDVEAKLKQRHADARLRRRYRELFQEKMRPILLRHRRVDALPKLRRVYAEALSAEEESGRIFDRLKFMRWPDFVRHGKLLRSSEVLTNRLEASSSGAEADFVIFFSYRWINKDKTATSPDDASRTQYRRMKAAVEEFLELHPTVDPETLGIWVDHTCVNQDDPMAGVNALPMILAQCNALISLVDDLYYTRAWCAIEAIMIQKLKRAYDIHLWYEQVVTSPGQEGIVAGHDAKKWSLREGPLDLEITMADKHLTFEDDRPKVLFLERQSKLLA</sequence>
<proteinExistence type="predicted"/>